<sequence>MYYSDDVFHTFLDLDSVIYLAVNWTVTSLTVLIQNILNCVPKTNEALGVWNDMGVILTLLEIHKKRKHINLLKKSTNNKASFLSRIQTVSGERLCSDPNSDWTKRAMWKVDEVKKKPR</sequence>
<proteinExistence type="predicted"/>
<dbReference type="InterPro" id="IPR036048">
    <property type="entry name" value="Interleukin_8-like_sf"/>
</dbReference>
<evidence type="ECO:0000313" key="1">
    <source>
        <dbReference type="Ensembl" id="ENSSRHP00000033552.1"/>
    </source>
</evidence>
<reference evidence="1" key="1">
    <citation type="submission" date="2025-08" db="UniProtKB">
        <authorList>
            <consortium name="Ensembl"/>
        </authorList>
    </citation>
    <scope>IDENTIFICATION</scope>
</reference>
<organism evidence="1 2">
    <name type="scientific">Sinocyclocheilus rhinocerous</name>
    <dbReference type="NCBI Taxonomy" id="307959"/>
    <lineage>
        <taxon>Eukaryota</taxon>
        <taxon>Metazoa</taxon>
        <taxon>Chordata</taxon>
        <taxon>Craniata</taxon>
        <taxon>Vertebrata</taxon>
        <taxon>Euteleostomi</taxon>
        <taxon>Actinopterygii</taxon>
        <taxon>Neopterygii</taxon>
        <taxon>Teleostei</taxon>
        <taxon>Ostariophysi</taxon>
        <taxon>Cypriniformes</taxon>
        <taxon>Cyprinidae</taxon>
        <taxon>Cyprininae</taxon>
        <taxon>Sinocyclocheilus</taxon>
    </lineage>
</organism>
<keyword evidence="2" id="KW-1185">Reference proteome</keyword>
<dbReference type="Proteomes" id="UP000472270">
    <property type="component" value="Unassembled WGS sequence"/>
</dbReference>
<evidence type="ECO:0008006" key="3">
    <source>
        <dbReference type="Google" id="ProtNLM"/>
    </source>
</evidence>
<dbReference type="GO" id="GO:0008009">
    <property type="term" value="F:chemokine activity"/>
    <property type="evidence" value="ECO:0007669"/>
    <property type="project" value="InterPro"/>
</dbReference>
<accession>A0A673I3S0</accession>
<evidence type="ECO:0000313" key="2">
    <source>
        <dbReference type="Proteomes" id="UP000472270"/>
    </source>
</evidence>
<dbReference type="GO" id="GO:0006955">
    <property type="term" value="P:immune response"/>
    <property type="evidence" value="ECO:0007669"/>
    <property type="project" value="InterPro"/>
</dbReference>
<reference evidence="1" key="2">
    <citation type="submission" date="2025-09" db="UniProtKB">
        <authorList>
            <consortium name="Ensembl"/>
        </authorList>
    </citation>
    <scope>IDENTIFICATION</scope>
</reference>
<dbReference type="Ensembl" id="ENSSRHT00000034523.1">
    <property type="protein sequence ID" value="ENSSRHP00000033552.1"/>
    <property type="gene ID" value="ENSSRHG00000017250.1"/>
</dbReference>
<name>A0A673I3S0_9TELE</name>
<protein>
    <recommendedName>
        <fullName evidence="3">Chemokine interleukin-8-like domain-containing protein</fullName>
    </recommendedName>
</protein>
<dbReference type="SUPFAM" id="SSF54117">
    <property type="entry name" value="Interleukin 8-like chemokines"/>
    <property type="match status" value="1"/>
</dbReference>
<dbReference type="Gene3D" id="2.40.50.40">
    <property type="match status" value="1"/>
</dbReference>
<dbReference type="AlphaFoldDB" id="A0A673I3S0"/>
<dbReference type="GO" id="GO:0005576">
    <property type="term" value="C:extracellular region"/>
    <property type="evidence" value="ECO:0007669"/>
    <property type="project" value="InterPro"/>
</dbReference>